<accession>A0A2U3QG24</accession>
<keyword evidence="1" id="KW-0472">Membrane</keyword>
<keyword evidence="1" id="KW-0812">Transmembrane</keyword>
<evidence type="ECO:0000256" key="1">
    <source>
        <dbReference type="SAM" id="Phobius"/>
    </source>
</evidence>
<protein>
    <submittedName>
        <fullName evidence="2">Putative ATPase involved in pili bigenesis</fullName>
    </submittedName>
</protein>
<sequence length="1202" mass="132205">MQLPEKLRSRSFQRKTVLGILVFLLVFSITGFFILPPIVKSVLVKNLSKQFHRQVTIQKVKINPFMLSGEIRGVAISERNGSKTFISFDSLYMNAQAMSIIKRGLILREIRLTRPYINISRDESGGYNFSDLLEPAKKPSGPPGKLPRFSLNNIQIIDGSIDFWDGPENTRHTVKKLNVAIPFISDLPYFAETYVQPLLEASVNGKPVALKGKTKPFTDSHETSFNVEIKDLDIPYYLAYVPFPFNFSMSSGRFDANVVIAYTQYAKRPPTLTIEGTTGVREFSLTEKNGEQLLKLPSVTVKIAPSEVLSRAVHLAGVLVESPELNVVRGRNGSINLGVLAPASKQDKTPVPKEKEGPALSLLIDDIALRSGTFFVTDSPAGGSFKTTLKDIDLKVARLSTKKDAKAALTLSFNTDFGESFKADAAFSLDPSAADGTVELSGVAIQNYKPYYRDLIRFGIEKGTLDLKTGFSVSKTGDVPEIRLTGLGTTLSSLRLKKEEESATFMSVPLLRVSDASLDMTTRELTIGEIFTEKGVINGLRTRETGWNLMNLFPAASEHPGGSKGRIQIQAEQKTKSNQPWVVAVGKVGVENYAVRIEDRTTADKASISADKIRMRVSNLSTVKGRKGKASLSLTLNKKGSISVGGQIGIVPPTAELAVYAKGIDIEPFVPYFEDKVKIMINSGAVGARGTVTFTDRGKEGIVAGYKGEASVTNFHSVDKTNFDDFLKWDSLHLSGIQVKTGPLLVVISDVALADFYSRLIINKDGSLNVQGIVTEQAQPAAGAQDAAAAKTEQSSAAQQAPAGKKLIQIGTVTLQGGTVNFTDNHIEPNYTANLVEIGGRVTGLTSEESKFADVDLKGKIDNYAPLEITGKVNPLRDDLYVDLKADFRDMDLSPVTPYSGRYIGYTIQKGNLTLQLQYLIVKNKLDAQNKVFLDQFTLGEKVESPEATKLPVKLAIALLKNRKGEIKLDIPVSGYINDPKFSLGRIIIKILVNLLVKAATSPFALLGAVFGGGEELSYVEFDYGLTAIKDSEGKKIETLLKALADRPALKLEIEGHVDPEKDHEGLRQYIFQKKIKAQKLKDMVKKGQQPVPVDDIKIEPAEYPVYLKKAYKEEKFPKPRNIIGIAKDLPVPEMEKLMLTHIEVKEQDLRTLASQRALVVKERLIQSKMVESDRMFLVEPKSLAPEPKENLRQSRVDFRLK</sequence>
<gene>
    <name evidence="2" type="ORF">NBG4_200013</name>
</gene>
<dbReference type="GO" id="GO:0090313">
    <property type="term" value="P:regulation of protein targeting to membrane"/>
    <property type="evidence" value="ECO:0007669"/>
    <property type="project" value="TreeGrafter"/>
</dbReference>
<reference evidence="3" key="1">
    <citation type="submission" date="2018-03" db="EMBL/GenBank/DDBJ databases">
        <authorList>
            <person name="Zecchin S."/>
        </authorList>
    </citation>
    <scope>NUCLEOTIDE SEQUENCE [LARGE SCALE GENOMIC DNA]</scope>
</reference>
<dbReference type="PANTHER" id="PTHR30441">
    <property type="entry name" value="DUF748 DOMAIN-CONTAINING PROTEIN"/>
    <property type="match status" value="1"/>
</dbReference>
<name>A0A2U3QG24_9BACT</name>
<dbReference type="InterPro" id="IPR052894">
    <property type="entry name" value="AsmA-related"/>
</dbReference>
<proteinExistence type="predicted"/>
<dbReference type="AlphaFoldDB" id="A0A2U3QG24"/>
<keyword evidence="1" id="KW-1133">Transmembrane helix</keyword>
<dbReference type="InterPro" id="IPR036737">
    <property type="entry name" value="OmpA-like_sf"/>
</dbReference>
<dbReference type="GO" id="GO:0005886">
    <property type="term" value="C:plasma membrane"/>
    <property type="evidence" value="ECO:0007669"/>
    <property type="project" value="TreeGrafter"/>
</dbReference>
<keyword evidence="3" id="KW-1185">Reference proteome</keyword>
<dbReference type="Pfam" id="PF05359">
    <property type="entry name" value="DUF748"/>
    <property type="match status" value="2"/>
</dbReference>
<dbReference type="PANTHER" id="PTHR30441:SF8">
    <property type="entry name" value="DUF748 DOMAIN-CONTAINING PROTEIN"/>
    <property type="match status" value="1"/>
</dbReference>
<evidence type="ECO:0000313" key="2">
    <source>
        <dbReference type="EMBL" id="SPQ00305.1"/>
    </source>
</evidence>
<dbReference type="OrthoDB" id="9757969at2"/>
<organism evidence="2 3">
    <name type="scientific">Candidatus Sulfobium mesophilum</name>
    <dbReference type="NCBI Taxonomy" id="2016548"/>
    <lineage>
        <taxon>Bacteria</taxon>
        <taxon>Pseudomonadati</taxon>
        <taxon>Nitrospirota</taxon>
        <taxon>Nitrospiria</taxon>
        <taxon>Nitrospirales</taxon>
        <taxon>Nitrospiraceae</taxon>
        <taxon>Candidatus Sulfobium</taxon>
    </lineage>
</organism>
<evidence type="ECO:0000313" key="3">
    <source>
        <dbReference type="Proteomes" id="UP000245125"/>
    </source>
</evidence>
<feature type="transmembrane region" description="Helical" evidence="1">
    <location>
        <begin position="16"/>
        <end position="39"/>
    </location>
</feature>
<dbReference type="Proteomes" id="UP000245125">
    <property type="component" value="Unassembled WGS sequence"/>
</dbReference>
<dbReference type="EMBL" id="OUUY01000065">
    <property type="protein sequence ID" value="SPQ00305.1"/>
    <property type="molecule type" value="Genomic_DNA"/>
</dbReference>
<dbReference type="Gene3D" id="3.30.1330.60">
    <property type="entry name" value="OmpA-like domain"/>
    <property type="match status" value="1"/>
</dbReference>
<dbReference type="InterPro" id="IPR008023">
    <property type="entry name" value="DUF748"/>
</dbReference>